<comment type="caution">
    <text evidence="1">The sequence shown here is derived from an EMBL/GenBank/DDBJ whole genome shotgun (WGS) entry which is preliminary data.</text>
</comment>
<sequence>MEYFSTNEGYYLMEYFSPNEVGRVKSVRLISKRKFLNYEKPNVKTDFKIFKSYEWVITFKKLKLY</sequence>
<organism evidence="1 2">
    <name type="scientific">Meloidogyne enterolobii</name>
    <name type="common">Root-knot nematode worm</name>
    <name type="synonym">Meloidogyne mayaguensis</name>
    <dbReference type="NCBI Taxonomy" id="390850"/>
    <lineage>
        <taxon>Eukaryota</taxon>
        <taxon>Metazoa</taxon>
        <taxon>Ecdysozoa</taxon>
        <taxon>Nematoda</taxon>
        <taxon>Chromadorea</taxon>
        <taxon>Rhabditida</taxon>
        <taxon>Tylenchina</taxon>
        <taxon>Tylenchomorpha</taxon>
        <taxon>Tylenchoidea</taxon>
        <taxon>Meloidogynidae</taxon>
        <taxon>Meloidogyninae</taxon>
        <taxon>Meloidogyne</taxon>
    </lineage>
</organism>
<dbReference type="Proteomes" id="UP001497535">
    <property type="component" value="Unassembled WGS sequence"/>
</dbReference>
<evidence type="ECO:0000313" key="2">
    <source>
        <dbReference type="Proteomes" id="UP001497535"/>
    </source>
</evidence>
<evidence type="ECO:0000313" key="1">
    <source>
        <dbReference type="EMBL" id="CAK5082673.1"/>
    </source>
</evidence>
<accession>A0ACB0ZWS8</accession>
<protein>
    <submittedName>
        <fullName evidence="1">Uncharacterized protein</fullName>
    </submittedName>
</protein>
<keyword evidence="2" id="KW-1185">Reference proteome</keyword>
<gene>
    <name evidence="1" type="ORF">MENTE1834_LOCUS29966</name>
</gene>
<dbReference type="EMBL" id="CAVMJV010000048">
    <property type="protein sequence ID" value="CAK5082673.1"/>
    <property type="molecule type" value="Genomic_DNA"/>
</dbReference>
<proteinExistence type="predicted"/>
<name>A0ACB0ZWS8_MELEN</name>
<reference evidence="1" key="1">
    <citation type="submission" date="2023-11" db="EMBL/GenBank/DDBJ databases">
        <authorList>
            <person name="Poullet M."/>
        </authorList>
    </citation>
    <scope>NUCLEOTIDE SEQUENCE</scope>
    <source>
        <strain evidence="1">E1834</strain>
    </source>
</reference>